<evidence type="ECO:0000256" key="1">
    <source>
        <dbReference type="ARBA" id="ARBA00022553"/>
    </source>
</evidence>
<dbReference type="Proteomes" id="UP000799440">
    <property type="component" value="Unassembled WGS sequence"/>
</dbReference>
<dbReference type="InterPro" id="IPR036097">
    <property type="entry name" value="HisK_dim/P_sf"/>
</dbReference>
<feature type="compositionally biased region" description="Basic and acidic residues" evidence="3">
    <location>
        <begin position="1518"/>
        <end position="1533"/>
    </location>
</feature>
<gene>
    <name evidence="6" type="ORF">M011DRAFT_478035</name>
</gene>
<feature type="compositionally biased region" description="Basic and acidic residues" evidence="3">
    <location>
        <begin position="756"/>
        <end position="783"/>
    </location>
</feature>
<feature type="region of interest" description="Disordered" evidence="3">
    <location>
        <begin position="706"/>
        <end position="783"/>
    </location>
</feature>
<dbReference type="CDD" id="cd17546">
    <property type="entry name" value="REC_hyHK_CKI1_RcsC-like"/>
    <property type="match status" value="1"/>
</dbReference>
<feature type="compositionally biased region" description="Basic and acidic residues" evidence="3">
    <location>
        <begin position="875"/>
        <end position="902"/>
    </location>
</feature>
<feature type="domain" description="Response regulatory" evidence="5">
    <location>
        <begin position="1595"/>
        <end position="1722"/>
    </location>
</feature>
<dbReference type="InterPro" id="IPR006073">
    <property type="entry name" value="GTP-bd"/>
</dbReference>
<dbReference type="Gene3D" id="3.30.565.10">
    <property type="entry name" value="Histidine kinase-like ATPase, C-terminal domain"/>
    <property type="match status" value="1"/>
</dbReference>
<evidence type="ECO:0000259" key="4">
    <source>
        <dbReference type="PROSITE" id="PS50109"/>
    </source>
</evidence>
<dbReference type="Gene3D" id="3.40.50.300">
    <property type="entry name" value="P-loop containing nucleotide triphosphate hydrolases"/>
    <property type="match status" value="1"/>
</dbReference>
<evidence type="ECO:0000313" key="7">
    <source>
        <dbReference type="Proteomes" id="UP000799440"/>
    </source>
</evidence>
<evidence type="ECO:0000256" key="2">
    <source>
        <dbReference type="PROSITE-ProRule" id="PRU00169"/>
    </source>
</evidence>
<name>A0A6A6V9L3_9PLEO</name>
<dbReference type="Pfam" id="PF02518">
    <property type="entry name" value="HATPase_c"/>
    <property type="match status" value="1"/>
</dbReference>
<dbReference type="SMART" id="SM00448">
    <property type="entry name" value="REC"/>
    <property type="match status" value="1"/>
</dbReference>
<evidence type="ECO:0000256" key="3">
    <source>
        <dbReference type="SAM" id="MobiDB-lite"/>
    </source>
</evidence>
<organism evidence="6 7">
    <name type="scientific">Sporormia fimetaria CBS 119925</name>
    <dbReference type="NCBI Taxonomy" id="1340428"/>
    <lineage>
        <taxon>Eukaryota</taxon>
        <taxon>Fungi</taxon>
        <taxon>Dikarya</taxon>
        <taxon>Ascomycota</taxon>
        <taxon>Pezizomycotina</taxon>
        <taxon>Dothideomycetes</taxon>
        <taxon>Pleosporomycetidae</taxon>
        <taxon>Pleosporales</taxon>
        <taxon>Sporormiaceae</taxon>
        <taxon>Sporormia</taxon>
    </lineage>
</organism>
<sequence>MDSNTSIIVAVMGVTGAGKSTLIQRITQNRNIVIGHGLKSETQKTTAYQFRHGRRVYTLVDCPGFNDTIRSDQDVLEDITSWLSQNYGSGQLLSGIIYLHPISDTRVQGSTMTQFRVFKELCGDAFYSNIVLGTTFWSKVCAAEGEARERQLFSTRGMLGDMRDLGAEVVRVSEDRSECLRLIERFTGKTRTGMRVQKELAKSGSAANFMSTSAGKLLSSINSSARNGWRAKVDSIQLKHSARREKRALIRENRATMAQVEKENKNKLKAAEKQRQADLRAQKQREKEERDRLEKAKQEQKRLEQQRLREAEAEAARQRADLESKRAAAEATARRLEQQQAIARAELARERQLAREEEEQRKTQERVEEKRRDRENKLREFDIKNSKDWLTCYNGTFFMFRNCGQPGCSMPLQYRDYYWCSVCEVYACSSCYNAGVRIQHGGTCPRRSREGYFGGQTRENALSALGMTDEDVTVNVKRAAADVFKAALREHELIKYLQLFPETRSGRKSLSFSYILPDLSTLRDALDAQIELLAYRLGVKGAFALLYDDHNPYFLAGTPAPVSGENGASSRTDGAKWLATGVTDMRQWLHLFQDTIKTKESDDLTTVLTIPSLKEDKRAAEISSVLDGPKWSFFAGTPMCSKPKTPIGLVFVVDDTKSSLSAVERDLLVATAARCVDQLMTARETGHQMRWRKINKQLSKFVRSPAVRAQELEEPPDLASTSQQERRTSKVEEVKELALRGKQDPSEVENVELPEETYHRGPENDRLIDEEKGRDEHIVAQDNEKMIRAPNGTDEEPKRGGDQGETSYRKLFRRAAEYLQDALNVDGVLFSDGLVGHHGAINANPELEEDLEHEIRIRPKAEVSTEDLAVTESSKPPKHDTWADNSSEEKATPSETSLEHHSNTNFDSLATRTFTSPEYIRGICVQRPAQILGMATRDPKMVPENSRLTNVSIGLSQIDEVQLQKLMDQYPEGIVWYMHHESGKCYKVINDTLTAEGMSDTKRLISSFPGVRQVIFQPLTDPVSLKRLAGCFAWTKRSFPVFTDTTDVPSLRGFLHVLESEIARMDASTAVKQKEAFVSSVSHELRTPLHGILGSVQLLADTRLNTFQASLAETIKTSGSTLNETLTSVLSYAKINQFERQQHKYRERAAPDVDRSNWSLQNKPFTHAGPDTDYKELYLCTNIAMLFEEIAGVLEGGRAYDKTMSPHGVTVTLEMDYHDNWNYLTEPGALRRTAVNIIGNALKYTSDGSVVIRLTSSKMDDLEPGPDIPISEDNADRRLVSFSVRDTGKGMSKDFMDNHLFVPFTQEDTTSSHGVGLGMSIVKSLVSLLAGEIKVTSEQGKGTEVTITMPMRLCDEGDDDKPASELTKCIQRVRSEGLSCVLFGFRPEVRKSLERYLKEWFHCKMLEPKEDTEPDLVIMDEGNEEIWDEVVKTSQRYGRTAILVSIAMRTDRLAKPMRPVRGYRFCKRIPPPIGPNNLGKSLSACVDRLQDLRKEGWEGKDDPILETHQPFRGPAGEDTGKNSAYDDRGRNEEAAQTYETGHDGSASGFRGPKERNRESSERRTRNSSSSSSQERPLSAAGSEASIASVDPSDLNVLVAEDNAINRKILGAFLGKSGCKNVQYAENGQRAVEAVEKKRPGRFDIIFMDLSMPVMDGFTATREIRQLERQGERSSAPKLAYIVALTGLASDRDEDAARRAGVDMFVTKPVQFDKLTDVLKQQEKRILRKD</sequence>
<dbReference type="Pfam" id="PF00072">
    <property type="entry name" value="Response_reg"/>
    <property type="match status" value="1"/>
</dbReference>
<feature type="region of interest" description="Disordered" evidence="3">
    <location>
        <begin position="859"/>
        <end position="904"/>
    </location>
</feature>
<dbReference type="InterPro" id="IPR036890">
    <property type="entry name" value="HATPase_C_sf"/>
</dbReference>
<dbReference type="Pfam" id="PF00512">
    <property type="entry name" value="HisKA"/>
    <property type="match status" value="1"/>
</dbReference>
<dbReference type="Pfam" id="PF01926">
    <property type="entry name" value="MMR_HSR1"/>
    <property type="match status" value="1"/>
</dbReference>
<dbReference type="InterPro" id="IPR027417">
    <property type="entry name" value="P-loop_NTPase"/>
</dbReference>
<reference evidence="6" key="1">
    <citation type="journal article" date="2020" name="Stud. Mycol.">
        <title>101 Dothideomycetes genomes: a test case for predicting lifestyles and emergence of pathogens.</title>
        <authorList>
            <person name="Haridas S."/>
            <person name="Albert R."/>
            <person name="Binder M."/>
            <person name="Bloem J."/>
            <person name="Labutti K."/>
            <person name="Salamov A."/>
            <person name="Andreopoulos B."/>
            <person name="Baker S."/>
            <person name="Barry K."/>
            <person name="Bills G."/>
            <person name="Bluhm B."/>
            <person name="Cannon C."/>
            <person name="Castanera R."/>
            <person name="Culley D."/>
            <person name="Daum C."/>
            <person name="Ezra D."/>
            <person name="Gonzalez J."/>
            <person name="Henrissat B."/>
            <person name="Kuo A."/>
            <person name="Liang C."/>
            <person name="Lipzen A."/>
            <person name="Lutzoni F."/>
            <person name="Magnuson J."/>
            <person name="Mondo S."/>
            <person name="Nolan M."/>
            <person name="Ohm R."/>
            <person name="Pangilinan J."/>
            <person name="Park H.-J."/>
            <person name="Ramirez L."/>
            <person name="Alfaro M."/>
            <person name="Sun H."/>
            <person name="Tritt A."/>
            <person name="Yoshinaga Y."/>
            <person name="Zwiers L.-H."/>
            <person name="Turgeon B."/>
            <person name="Goodwin S."/>
            <person name="Spatafora J."/>
            <person name="Crous P."/>
            <person name="Grigoriev I."/>
        </authorList>
    </citation>
    <scope>NUCLEOTIDE SEQUENCE</scope>
    <source>
        <strain evidence="6">CBS 119925</strain>
    </source>
</reference>
<dbReference type="SUPFAM" id="SSF47384">
    <property type="entry name" value="Homodimeric domain of signal transducing histidine kinase"/>
    <property type="match status" value="1"/>
</dbReference>
<dbReference type="PANTHER" id="PTHR43719:SF28">
    <property type="entry name" value="PEROXIDE STRESS-ACTIVATED HISTIDINE KINASE MAK1-RELATED"/>
    <property type="match status" value="1"/>
</dbReference>
<feature type="modified residue" description="4-aspartylphosphate" evidence="2">
    <location>
        <position position="1648"/>
    </location>
</feature>
<dbReference type="InterPro" id="IPR005467">
    <property type="entry name" value="His_kinase_dom"/>
</dbReference>
<evidence type="ECO:0000259" key="5">
    <source>
        <dbReference type="PROSITE" id="PS50110"/>
    </source>
</evidence>
<feature type="region of interest" description="Disordered" evidence="3">
    <location>
        <begin position="1497"/>
        <end position="1585"/>
    </location>
</feature>
<dbReference type="CDD" id="cd00082">
    <property type="entry name" value="HisKA"/>
    <property type="match status" value="1"/>
</dbReference>
<feature type="compositionally biased region" description="Acidic residues" evidence="3">
    <location>
        <begin position="746"/>
        <end position="755"/>
    </location>
</feature>
<dbReference type="PROSITE" id="PS50109">
    <property type="entry name" value="HIS_KIN"/>
    <property type="match status" value="1"/>
</dbReference>
<dbReference type="SMART" id="SM00388">
    <property type="entry name" value="HisKA"/>
    <property type="match status" value="1"/>
</dbReference>
<evidence type="ECO:0000313" key="6">
    <source>
        <dbReference type="EMBL" id="KAF2746414.1"/>
    </source>
</evidence>
<dbReference type="InterPro" id="IPR011006">
    <property type="entry name" value="CheY-like_superfamily"/>
</dbReference>
<dbReference type="SUPFAM" id="SSF52172">
    <property type="entry name" value="CheY-like"/>
    <property type="match status" value="1"/>
</dbReference>
<dbReference type="GO" id="GO:0005525">
    <property type="term" value="F:GTP binding"/>
    <property type="evidence" value="ECO:0007669"/>
    <property type="project" value="InterPro"/>
</dbReference>
<dbReference type="SUPFAM" id="SSF55874">
    <property type="entry name" value="ATPase domain of HSP90 chaperone/DNA topoisomerase II/histidine kinase"/>
    <property type="match status" value="1"/>
</dbReference>
<keyword evidence="1 2" id="KW-0597">Phosphoprotein</keyword>
<protein>
    <submittedName>
        <fullName evidence="6">Uncharacterized protein</fullName>
    </submittedName>
</protein>
<feature type="compositionally biased region" description="Low complexity" evidence="3">
    <location>
        <begin position="1566"/>
        <end position="1575"/>
    </location>
</feature>
<feature type="compositionally biased region" description="Basic and acidic residues" evidence="3">
    <location>
        <begin position="1551"/>
        <end position="1564"/>
    </location>
</feature>
<accession>A0A6A6V9L3</accession>
<feature type="region of interest" description="Disordered" evidence="3">
    <location>
        <begin position="353"/>
        <end position="374"/>
    </location>
</feature>
<dbReference type="Gene3D" id="1.10.287.130">
    <property type="match status" value="1"/>
</dbReference>
<proteinExistence type="predicted"/>
<dbReference type="PANTHER" id="PTHR43719">
    <property type="entry name" value="TWO-COMPONENT HISTIDINE KINASE"/>
    <property type="match status" value="1"/>
</dbReference>
<dbReference type="InterPro" id="IPR004358">
    <property type="entry name" value="Sig_transdc_His_kin-like_C"/>
</dbReference>
<feature type="domain" description="Histidine kinase" evidence="4">
    <location>
        <begin position="1080"/>
        <end position="1353"/>
    </location>
</feature>
<dbReference type="PROSITE" id="PS50110">
    <property type="entry name" value="RESPONSE_REGULATORY"/>
    <property type="match status" value="1"/>
</dbReference>
<keyword evidence="7" id="KW-1185">Reference proteome</keyword>
<dbReference type="InterPro" id="IPR003661">
    <property type="entry name" value="HisK_dim/P_dom"/>
</dbReference>
<dbReference type="OrthoDB" id="60033at2759"/>
<feature type="region of interest" description="Disordered" evidence="3">
    <location>
        <begin position="262"/>
        <end position="333"/>
    </location>
</feature>
<dbReference type="GO" id="GO:0000155">
    <property type="term" value="F:phosphorelay sensor kinase activity"/>
    <property type="evidence" value="ECO:0007669"/>
    <property type="project" value="InterPro"/>
</dbReference>
<feature type="compositionally biased region" description="Basic and acidic residues" evidence="3">
    <location>
        <begin position="724"/>
        <end position="745"/>
    </location>
</feature>
<dbReference type="PRINTS" id="PR00344">
    <property type="entry name" value="BCTRLSENSOR"/>
</dbReference>
<dbReference type="SUPFAM" id="SSF52540">
    <property type="entry name" value="P-loop containing nucleoside triphosphate hydrolases"/>
    <property type="match status" value="1"/>
</dbReference>
<dbReference type="InterPro" id="IPR003594">
    <property type="entry name" value="HATPase_dom"/>
</dbReference>
<dbReference type="Gene3D" id="3.40.50.2300">
    <property type="match status" value="1"/>
</dbReference>
<dbReference type="EMBL" id="MU006577">
    <property type="protein sequence ID" value="KAF2746414.1"/>
    <property type="molecule type" value="Genomic_DNA"/>
</dbReference>
<dbReference type="InterPro" id="IPR050956">
    <property type="entry name" value="2C_system_His_kinase"/>
</dbReference>
<dbReference type="InterPro" id="IPR001789">
    <property type="entry name" value="Sig_transdc_resp-reg_receiver"/>
</dbReference>
<dbReference type="SMART" id="SM00387">
    <property type="entry name" value="HATPase_c"/>
    <property type="match status" value="1"/>
</dbReference>